<evidence type="ECO:0000256" key="3">
    <source>
        <dbReference type="PROSITE-ProRule" id="PRU00169"/>
    </source>
</evidence>
<dbReference type="Proteomes" id="UP001437460">
    <property type="component" value="Unassembled WGS sequence"/>
</dbReference>
<dbReference type="InterPro" id="IPR001789">
    <property type="entry name" value="Sig_transdc_resp-reg_receiver"/>
</dbReference>
<dbReference type="SUPFAM" id="SSF52172">
    <property type="entry name" value="CheY-like"/>
    <property type="match status" value="1"/>
</dbReference>
<keyword evidence="6" id="KW-1185">Reference proteome</keyword>
<dbReference type="Gene3D" id="3.40.50.2300">
    <property type="match status" value="1"/>
</dbReference>
<protein>
    <recommendedName>
        <fullName evidence="1">Stage 0 sporulation protein A homolog</fullName>
    </recommendedName>
</protein>
<accession>A0ABV1HQD4</accession>
<evidence type="ECO:0000259" key="4">
    <source>
        <dbReference type="PROSITE" id="PS50110"/>
    </source>
</evidence>
<dbReference type="InterPro" id="IPR011006">
    <property type="entry name" value="CheY-like_superfamily"/>
</dbReference>
<evidence type="ECO:0000313" key="6">
    <source>
        <dbReference type="Proteomes" id="UP001437460"/>
    </source>
</evidence>
<evidence type="ECO:0000313" key="5">
    <source>
        <dbReference type="EMBL" id="MEQ2564543.1"/>
    </source>
</evidence>
<gene>
    <name evidence="5" type="ORF">WMO41_15455</name>
</gene>
<comment type="caution">
    <text evidence="5">The sequence shown here is derived from an EMBL/GenBank/DDBJ whole genome shotgun (WGS) entry which is preliminary data.</text>
</comment>
<dbReference type="RefSeq" id="WP_349230526.1">
    <property type="nucleotide sequence ID" value="NZ_JBBMFJ010000054.1"/>
</dbReference>
<reference evidence="5 6" key="1">
    <citation type="submission" date="2024-03" db="EMBL/GenBank/DDBJ databases">
        <title>Human intestinal bacterial collection.</title>
        <authorList>
            <person name="Pauvert C."/>
            <person name="Hitch T.C.A."/>
            <person name="Clavel T."/>
        </authorList>
    </citation>
    <scope>NUCLEOTIDE SEQUENCE [LARGE SCALE GENOMIC DNA]</scope>
    <source>
        <strain evidence="5 6">CLA-AP-H27</strain>
    </source>
</reference>
<comment type="function">
    <text evidence="2">May play the central regulatory role in sporulation. It may be an element of the effector pathway responsible for the activation of sporulation genes in response to nutritional stress. Spo0A may act in concert with spo0H (a sigma factor) to control the expression of some genes that are critical to the sporulation process.</text>
</comment>
<feature type="domain" description="Response regulatory" evidence="4">
    <location>
        <begin position="1"/>
        <end position="39"/>
    </location>
</feature>
<name>A0ABV1HQD4_9FIRM</name>
<sequence length="43" mass="4817">MTANAFDEDRKKSNAAGMNAHLAKPLDVKRLIGTIEELYKQNL</sequence>
<proteinExistence type="predicted"/>
<evidence type="ECO:0000256" key="1">
    <source>
        <dbReference type="ARBA" id="ARBA00018672"/>
    </source>
</evidence>
<dbReference type="EMBL" id="JBBMFJ010000054">
    <property type="protein sequence ID" value="MEQ2564543.1"/>
    <property type="molecule type" value="Genomic_DNA"/>
</dbReference>
<evidence type="ECO:0000256" key="2">
    <source>
        <dbReference type="ARBA" id="ARBA00024867"/>
    </source>
</evidence>
<dbReference type="PROSITE" id="PS50110">
    <property type="entry name" value="RESPONSE_REGULATORY"/>
    <property type="match status" value="1"/>
</dbReference>
<comment type="caution">
    <text evidence="3">Lacks conserved residue(s) required for the propagation of feature annotation.</text>
</comment>
<organism evidence="5 6">
    <name type="scientific">Ventrimonas faecis</name>
    <dbReference type="NCBI Taxonomy" id="3133170"/>
    <lineage>
        <taxon>Bacteria</taxon>
        <taxon>Bacillati</taxon>
        <taxon>Bacillota</taxon>
        <taxon>Clostridia</taxon>
        <taxon>Lachnospirales</taxon>
        <taxon>Lachnospiraceae</taxon>
        <taxon>Ventrimonas</taxon>
    </lineage>
</organism>